<evidence type="ECO:0000313" key="5">
    <source>
        <dbReference type="Proteomes" id="UP001163846"/>
    </source>
</evidence>
<gene>
    <name evidence="4" type="ORF">F5878DRAFT_351597</name>
</gene>
<feature type="domain" description="UPF0261" evidence="2">
    <location>
        <begin position="40"/>
        <end position="232"/>
    </location>
</feature>
<dbReference type="AlphaFoldDB" id="A0AA38PH58"/>
<dbReference type="Gene3D" id="3.40.50.12030">
    <property type="entry name" value="Uncharacterised protein family UPF0261, NC domain"/>
    <property type="match status" value="1"/>
</dbReference>
<dbReference type="Pfam" id="PF23189">
    <property type="entry name" value="UPF0261_C"/>
    <property type="match status" value="1"/>
</dbReference>
<feature type="chain" id="PRO_5041401326" evidence="1">
    <location>
        <begin position="17"/>
        <end position="518"/>
    </location>
</feature>
<reference evidence="4" key="1">
    <citation type="submission" date="2022-08" db="EMBL/GenBank/DDBJ databases">
        <authorList>
            <consortium name="DOE Joint Genome Institute"/>
            <person name="Min B."/>
            <person name="Riley R."/>
            <person name="Sierra-Patev S."/>
            <person name="Naranjo-Ortiz M."/>
            <person name="Looney B."/>
            <person name="Konkel Z."/>
            <person name="Slot J.C."/>
            <person name="Sakamoto Y."/>
            <person name="Steenwyk J.L."/>
            <person name="Rokas A."/>
            <person name="Carro J."/>
            <person name="Camarero S."/>
            <person name="Ferreira P."/>
            <person name="Molpeceres G."/>
            <person name="Ruiz-Duenas F.J."/>
            <person name="Serrano A."/>
            <person name="Henrissat B."/>
            <person name="Drula E."/>
            <person name="Hughes K.W."/>
            <person name="Mata J.L."/>
            <person name="Ishikawa N.K."/>
            <person name="Vargas-Isla R."/>
            <person name="Ushijima S."/>
            <person name="Smith C.A."/>
            <person name="Ahrendt S."/>
            <person name="Andreopoulos W."/>
            <person name="He G."/>
            <person name="Labutti K."/>
            <person name="Lipzen A."/>
            <person name="Ng V."/>
            <person name="Sandor L."/>
            <person name="Barry K."/>
            <person name="Martinez A.T."/>
            <person name="Xiao Y."/>
            <person name="Gibbons J.G."/>
            <person name="Terashima K."/>
            <person name="Hibbett D.S."/>
            <person name="Grigoriev I.V."/>
        </authorList>
    </citation>
    <scope>NUCLEOTIDE SEQUENCE</scope>
    <source>
        <strain evidence="4">TFB9207</strain>
    </source>
</reference>
<comment type="caution">
    <text evidence="4">The sequence shown here is derived from an EMBL/GenBank/DDBJ whole genome shotgun (WGS) entry which is preliminary data.</text>
</comment>
<dbReference type="Proteomes" id="UP001163846">
    <property type="component" value="Unassembled WGS sequence"/>
</dbReference>
<protein>
    <submittedName>
        <fullName evidence="4">Uncharacterized protein</fullName>
    </submittedName>
</protein>
<keyword evidence="1" id="KW-0732">Signal</keyword>
<feature type="domain" description="UPF0261" evidence="3">
    <location>
        <begin position="273"/>
        <end position="507"/>
    </location>
</feature>
<feature type="signal peptide" evidence="1">
    <location>
        <begin position="1"/>
        <end position="16"/>
    </location>
</feature>
<evidence type="ECO:0000256" key="1">
    <source>
        <dbReference type="SAM" id="SignalP"/>
    </source>
</evidence>
<organism evidence="4 5">
    <name type="scientific">Lentinula raphanica</name>
    <dbReference type="NCBI Taxonomy" id="153919"/>
    <lineage>
        <taxon>Eukaryota</taxon>
        <taxon>Fungi</taxon>
        <taxon>Dikarya</taxon>
        <taxon>Basidiomycota</taxon>
        <taxon>Agaricomycotina</taxon>
        <taxon>Agaricomycetes</taxon>
        <taxon>Agaricomycetidae</taxon>
        <taxon>Agaricales</taxon>
        <taxon>Marasmiineae</taxon>
        <taxon>Omphalotaceae</taxon>
        <taxon>Lentinula</taxon>
    </lineage>
</organism>
<dbReference type="InterPro" id="IPR051353">
    <property type="entry name" value="Tobamovirus_resist_UPF0261"/>
</dbReference>
<evidence type="ECO:0000259" key="3">
    <source>
        <dbReference type="Pfam" id="PF23189"/>
    </source>
</evidence>
<dbReference type="InterPro" id="IPR056778">
    <property type="entry name" value="UPF0261_C"/>
</dbReference>
<accession>A0AA38PH58</accession>
<name>A0AA38PH58_9AGAR</name>
<dbReference type="InterPro" id="IPR044122">
    <property type="entry name" value="UPF0261_N"/>
</dbReference>
<evidence type="ECO:0000259" key="2">
    <source>
        <dbReference type="Pfam" id="PF06792"/>
    </source>
</evidence>
<dbReference type="PANTHER" id="PTHR31862">
    <property type="entry name" value="UPF0261 DOMAIN PROTEIN (AFU_ORTHOLOGUE AFUA_1G10120)"/>
    <property type="match status" value="1"/>
</dbReference>
<proteinExistence type="predicted"/>
<dbReference type="EMBL" id="MU805992">
    <property type="protein sequence ID" value="KAJ3842870.1"/>
    <property type="molecule type" value="Genomic_DNA"/>
</dbReference>
<evidence type="ECO:0000313" key="4">
    <source>
        <dbReference type="EMBL" id="KAJ3842870.1"/>
    </source>
</evidence>
<dbReference type="Pfam" id="PF06792">
    <property type="entry name" value="UPF0261"/>
    <property type="match status" value="1"/>
</dbReference>
<sequence>MSWSKLPLFSISYTMAAPLALQSVSSFLTSTHNISALMSTIILLGTFDTKGEELRYVRDKLRKHRDIDVITIDVGRSAPAPSNDNARDTITIPSSLVFQYGLQSDNIIVSQLSREELNKHMARGATNYVKSLFDSDNQFRCSPIPDPVHGIISLGGSFGTSLASAVMRDACPLGFPKLIVSTMASGETGTIVGETDITLMYSIVDVVGLNSILRNVLSNAAGAIVGMASAYEELLRAKQTSVSGMQPLSLRDTGSHATTLPRHIDHTRKKLVRLGITMFGVTTPCIEHIRAHLNHISSTSSCPYTFEYFIFHATGHGGLAMETFIASNRLDALIDLTTTEIADHIVGGVMSAGPHRLEAAASRGIPTILSVGAVDVVNFGQRGTVPERFKHRRLYEHNPSVTLMRTNTEECEEIGKFIVDKLQKYRGTGPGRDGRSKTNVVEVWLPNGGVSILSCPGEPFHEQKADEALFSVIRDGLRDTGIQVVDCEQAINDKEFAIGVADALLKVLDVYFSDDGTC</sequence>
<dbReference type="CDD" id="cd15488">
    <property type="entry name" value="Tm-1-like"/>
    <property type="match status" value="1"/>
</dbReference>
<keyword evidence="5" id="KW-1185">Reference proteome</keyword>
<dbReference type="Gene3D" id="3.40.50.12020">
    <property type="entry name" value="Uncharacterised protein family UPF0261, NN domain"/>
    <property type="match status" value="1"/>
</dbReference>
<dbReference type="PANTHER" id="PTHR31862:SF1">
    <property type="entry name" value="UPF0261 DOMAIN PROTEIN (AFU_ORTHOLOGUE AFUA_1G10120)"/>
    <property type="match status" value="1"/>
</dbReference>